<comment type="subcellular location">
    <subcellularLocation>
        <location evidence="1 7">Cell membrane</location>
        <topology evidence="1 7">Multi-pass membrane protein</topology>
    </subcellularLocation>
</comment>
<dbReference type="RefSeq" id="WP_203643545.1">
    <property type="nucleotide sequence ID" value="NZ_BOLN01000002.1"/>
</dbReference>
<dbReference type="InterPro" id="IPR035906">
    <property type="entry name" value="MetI-like_sf"/>
</dbReference>
<keyword evidence="5 7" id="KW-1133">Transmembrane helix</keyword>
<evidence type="ECO:0000256" key="4">
    <source>
        <dbReference type="ARBA" id="ARBA00022692"/>
    </source>
</evidence>
<keyword evidence="2 7" id="KW-0813">Transport</keyword>
<proteinExistence type="inferred from homology"/>
<dbReference type="Proteomes" id="UP001597189">
    <property type="component" value="Unassembled WGS sequence"/>
</dbReference>
<evidence type="ECO:0000256" key="5">
    <source>
        <dbReference type="ARBA" id="ARBA00022989"/>
    </source>
</evidence>
<dbReference type="Pfam" id="PF00528">
    <property type="entry name" value="BPD_transp_1"/>
    <property type="match status" value="1"/>
</dbReference>
<name>A0ABW4CYZ5_9LACO</name>
<evidence type="ECO:0000313" key="10">
    <source>
        <dbReference type="Proteomes" id="UP001597189"/>
    </source>
</evidence>
<keyword evidence="6 7" id="KW-0472">Membrane</keyword>
<feature type="transmembrane region" description="Helical" evidence="7">
    <location>
        <begin position="266"/>
        <end position="291"/>
    </location>
</feature>
<evidence type="ECO:0000256" key="2">
    <source>
        <dbReference type="ARBA" id="ARBA00022448"/>
    </source>
</evidence>
<evidence type="ECO:0000256" key="7">
    <source>
        <dbReference type="RuleBase" id="RU363032"/>
    </source>
</evidence>
<feature type="transmembrane region" description="Helical" evidence="7">
    <location>
        <begin position="76"/>
        <end position="98"/>
    </location>
</feature>
<dbReference type="PROSITE" id="PS50928">
    <property type="entry name" value="ABC_TM1"/>
    <property type="match status" value="1"/>
</dbReference>
<organism evidence="9 10">
    <name type="scientific">Levilactobacillus lanxiensis</name>
    <dbReference type="NCBI Taxonomy" id="2799568"/>
    <lineage>
        <taxon>Bacteria</taxon>
        <taxon>Bacillati</taxon>
        <taxon>Bacillota</taxon>
        <taxon>Bacilli</taxon>
        <taxon>Lactobacillales</taxon>
        <taxon>Lactobacillaceae</taxon>
        <taxon>Levilactobacillus</taxon>
    </lineage>
</organism>
<dbReference type="InterPro" id="IPR051393">
    <property type="entry name" value="ABC_transporter_permease"/>
</dbReference>
<evidence type="ECO:0000313" key="9">
    <source>
        <dbReference type="EMBL" id="MFD1454507.1"/>
    </source>
</evidence>
<feature type="domain" description="ABC transmembrane type-1" evidence="8">
    <location>
        <begin position="73"/>
        <end position="287"/>
    </location>
</feature>
<dbReference type="PANTHER" id="PTHR30193">
    <property type="entry name" value="ABC TRANSPORTER PERMEASE PROTEIN"/>
    <property type="match status" value="1"/>
</dbReference>
<sequence>MLNQTPTAKSTLKALLYLAPLLVLTAVFILWPLLNAFLISLYTKYNYYTGHVGALGWANFGYLWHDPTFHLAARNTLLLVLVAVPVSVALALAIALGINQIPRLADFFQTVYFLPFVTSTVAIGLVWNWIFRLDGGLLNRLLSLLHIPAIDWLNDPHYSLGALIIVCIWQGLGFNIILFLAGLNHIDHRFARAAELDGASDWQRFTNVTWPLLMPITILVIVNTSITNFKVFDQVYALFHGAAGPGDADLTLMVYLYQKFYVENQMAVAAACGVVLFLCVSVLTLITVGYFHHRQRQLGGR</sequence>
<dbReference type="InterPro" id="IPR000515">
    <property type="entry name" value="MetI-like"/>
</dbReference>
<dbReference type="SUPFAM" id="SSF161098">
    <property type="entry name" value="MetI-like"/>
    <property type="match status" value="1"/>
</dbReference>
<reference evidence="10" key="1">
    <citation type="journal article" date="2019" name="Int. J. Syst. Evol. Microbiol.">
        <title>The Global Catalogue of Microorganisms (GCM) 10K type strain sequencing project: providing services to taxonomists for standard genome sequencing and annotation.</title>
        <authorList>
            <consortium name="The Broad Institute Genomics Platform"/>
            <consortium name="The Broad Institute Genome Sequencing Center for Infectious Disease"/>
            <person name="Wu L."/>
            <person name="Ma J."/>
        </authorList>
    </citation>
    <scope>NUCLEOTIDE SEQUENCE [LARGE SCALE GENOMIC DNA]</scope>
    <source>
        <strain evidence="10">CCM 8979</strain>
    </source>
</reference>
<dbReference type="EMBL" id="JBHTOD010000002">
    <property type="protein sequence ID" value="MFD1454507.1"/>
    <property type="molecule type" value="Genomic_DNA"/>
</dbReference>
<evidence type="ECO:0000259" key="8">
    <source>
        <dbReference type="PROSITE" id="PS50928"/>
    </source>
</evidence>
<evidence type="ECO:0000256" key="6">
    <source>
        <dbReference type="ARBA" id="ARBA00023136"/>
    </source>
</evidence>
<dbReference type="Gene3D" id="1.10.3720.10">
    <property type="entry name" value="MetI-like"/>
    <property type="match status" value="1"/>
</dbReference>
<feature type="transmembrane region" description="Helical" evidence="7">
    <location>
        <begin position="110"/>
        <end position="130"/>
    </location>
</feature>
<keyword evidence="10" id="KW-1185">Reference proteome</keyword>
<accession>A0ABW4CYZ5</accession>
<feature type="transmembrane region" description="Helical" evidence="7">
    <location>
        <begin position="15"/>
        <end position="38"/>
    </location>
</feature>
<keyword evidence="3" id="KW-1003">Cell membrane</keyword>
<protein>
    <submittedName>
        <fullName evidence="9">Carbohydrate ABC transporter permease</fullName>
    </submittedName>
</protein>
<feature type="transmembrane region" description="Helical" evidence="7">
    <location>
        <begin position="160"/>
        <end position="184"/>
    </location>
</feature>
<dbReference type="PANTHER" id="PTHR30193:SF37">
    <property type="entry name" value="INNER MEMBRANE ABC TRANSPORTER PERMEASE PROTEIN YCJO"/>
    <property type="match status" value="1"/>
</dbReference>
<feature type="transmembrane region" description="Helical" evidence="7">
    <location>
        <begin position="205"/>
        <end position="226"/>
    </location>
</feature>
<gene>
    <name evidence="9" type="ORF">ACFQ44_02280</name>
</gene>
<keyword evidence="4 7" id="KW-0812">Transmembrane</keyword>
<evidence type="ECO:0000256" key="1">
    <source>
        <dbReference type="ARBA" id="ARBA00004651"/>
    </source>
</evidence>
<evidence type="ECO:0000256" key="3">
    <source>
        <dbReference type="ARBA" id="ARBA00022475"/>
    </source>
</evidence>
<comment type="similarity">
    <text evidence="7">Belongs to the binding-protein-dependent transport system permease family.</text>
</comment>
<dbReference type="CDD" id="cd06261">
    <property type="entry name" value="TM_PBP2"/>
    <property type="match status" value="1"/>
</dbReference>
<comment type="caution">
    <text evidence="9">The sequence shown here is derived from an EMBL/GenBank/DDBJ whole genome shotgun (WGS) entry which is preliminary data.</text>
</comment>